<evidence type="ECO:0000313" key="15">
    <source>
        <dbReference type="EMBL" id="VDK54410.1"/>
    </source>
</evidence>
<organism evidence="17">
    <name type="scientific">Gongylonema pulchrum</name>
    <dbReference type="NCBI Taxonomy" id="637853"/>
    <lineage>
        <taxon>Eukaryota</taxon>
        <taxon>Metazoa</taxon>
        <taxon>Ecdysozoa</taxon>
        <taxon>Nematoda</taxon>
        <taxon>Chromadorea</taxon>
        <taxon>Rhabditida</taxon>
        <taxon>Spirurina</taxon>
        <taxon>Spiruromorpha</taxon>
        <taxon>Spiruroidea</taxon>
        <taxon>Gongylonematidae</taxon>
        <taxon>Gongylonema</taxon>
    </lineage>
</organism>
<evidence type="ECO:0000256" key="3">
    <source>
        <dbReference type="ARBA" id="ARBA00010309"/>
    </source>
</evidence>
<dbReference type="WBParaSite" id="GPUH_0000636801-mRNA-1">
    <property type="protein sequence ID" value="GPUH_0000636801-mRNA-1"/>
    <property type="gene ID" value="GPUH_0000636801"/>
</dbReference>
<evidence type="ECO:0000256" key="12">
    <source>
        <dbReference type="ARBA" id="ARBA00023163"/>
    </source>
</evidence>
<dbReference type="FunFam" id="3.90.930.40:FF:000001">
    <property type="entry name" value="ribosomal oxygenase 1 isoform X1"/>
    <property type="match status" value="1"/>
</dbReference>
<accession>A0A183DCB8</accession>
<evidence type="ECO:0000256" key="11">
    <source>
        <dbReference type="ARBA" id="ARBA00023015"/>
    </source>
</evidence>
<dbReference type="AlphaFoldDB" id="A0A183DCB8"/>
<gene>
    <name evidence="15" type="ORF">GPUH_LOCUS6358</name>
</gene>
<keyword evidence="5" id="KW-0678">Repressor</keyword>
<comment type="similarity">
    <text evidence="3">Belongs to the ROX family. NO66 subfamily.</text>
</comment>
<keyword evidence="11" id="KW-0805">Transcription regulation</keyword>
<reference evidence="17" key="1">
    <citation type="submission" date="2016-06" db="UniProtKB">
        <authorList>
            <consortium name="WormBaseParasite"/>
        </authorList>
    </citation>
    <scope>IDENTIFICATION</scope>
</reference>
<keyword evidence="8" id="KW-0223">Dioxygenase</keyword>
<dbReference type="EC" id="1.14.11.27" evidence="4"/>
<dbReference type="Pfam" id="PF21233">
    <property type="entry name" value="WHD_RIOX1"/>
    <property type="match status" value="1"/>
</dbReference>
<dbReference type="EMBL" id="UYRT01014809">
    <property type="protein sequence ID" value="VDK54410.1"/>
    <property type="molecule type" value="Genomic_DNA"/>
</dbReference>
<keyword evidence="12" id="KW-0804">Transcription</keyword>
<evidence type="ECO:0000256" key="5">
    <source>
        <dbReference type="ARBA" id="ARBA00022491"/>
    </source>
</evidence>
<keyword evidence="16" id="KW-1185">Reference proteome</keyword>
<evidence type="ECO:0000256" key="4">
    <source>
        <dbReference type="ARBA" id="ARBA00013246"/>
    </source>
</evidence>
<protein>
    <recommendedName>
        <fullName evidence="4">[histone H3]-dimethyl-L-lysine(36) demethylase</fullName>
        <ecNumber evidence="4">1.14.11.27</ecNumber>
    </recommendedName>
</protein>
<dbReference type="GO" id="GO:0005634">
    <property type="term" value="C:nucleus"/>
    <property type="evidence" value="ECO:0007669"/>
    <property type="project" value="UniProtKB-SubCell"/>
</dbReference>
<evidence type="ECO:0000259" key="14">
    <source>
        <dbReference type="Pfam" id="PF21233"/>
    </source>
</evidence>
<feature type="domain" description="RIOX1/NO66-like C-terminal winged helix" evidence="14">
    <location>
        <begin position="21"/>
        <end position="144"/>
    </location>
</feature>
<evidence type="ECO:0000256" key="7">
    <source>
        <dbReference type="ARBA" id="ARBA00022853"/>
    </source>
</evidence>
<dbReference type="InterPro" id="IPR049043">
    <property type="entry name" value="WHD_RIOX1"/>
</dbReference>
<evidence type="ECO:0000313" key="16">
    <source>
        <dbReference type="Proteomes" id="UP000271098"/>
    </source>
</evidence>
<comment type="cofactor">
    <cofactor evidence="1">
        <name>Fe(2+)</name>
        <dbReference type="ChEBI" id="CHEBI:29033"/>
    </cofactor>
</comment>
<keyword evidence="13" id="KW-0539">Nucleus</keyword>
<name>A0A183DCB8_9BILA</name>
<evidence type="ECO:0000256" key="6">
    <source>
        <dbReference type="ARBA" id="ARBA00022723"/>
    </source>
</evidence>
<evidence type="ECO:0000256" key="13">
    <source>
        <dbReference type="ARBA" id="ARBA00023242"/>
    </source>
</evidence>
<dbReference type="Proteomes" id="UP000271098">
    <property type="component" value="Unassembled WGS sequence"/>
</dbReference>
<keyword evidence="6" id="KW-0479">Metal-binding</keyword>
<keyword evidence="7" id="KW-0156">Chromatin regulator</keyword>
<evidence type="ECO:0000256" key="1">
    <source>
        <dbReference type="ARBA" id="ARBA00001954"/>
    </source>
</evidence>
<evidence type="ECO:0000256" key="9">
    <source>
        <dbReference type="ARBA" id="ARBA00023002"/>
    </source>
</evidence>
<keyword evidence="9" id="KW-0560">Oxidoreductase</keyword>
<dbReference type="GO" id="GO:0046872">
    <property type="term" value="F:metal ion binding"/>
    <property type="evidence" value="ECO:0007669"/>
    <property type="project" value="UniProtKB-KW"/>
</dbReference>
<evidence type="ECO:0000256" key="10">
    <source>
        <dbReference type="ARBA" id="ARBA00023004"/>
    </source>
</evidence>
<dbReference type="GO" id="GO:0140680">
    <property type="term" value="F:histone H3K36me/H3K36me2 demethylase activity"/>
    <property type="evidence" value="ECO:0007669"/>
    <property type="project" value="UniProtKB-EC"/>
</dbReference>
<dbReference type="OrthoDB" id="425950at2759"/>
<comment type="subcellular location">
    <subcellularLocation>
        <location evidence="2">Nucleus</location>
    </subcellularLocation>
</comment>
<evidence type="ECO:0000313" key="17">
    <source>
        <dbReference type="WBParaSite" id="GPUH_0000636801-mRNA-1"/>
    </source>
</evidence>
<evidence type="ECO:0000256" key="2">
    <source>
        <dbReference type="ARBA" id="ARBA00004123"/>
    </source>
</evidence>
<sequence length="150" mass="17174">MKGLTDPAVDMMVREFMKTALPPMLTEDEKVLTALCDDGLSLFSNKRNIFTMDTPIKLLRRHGQRLIFESEERCFIVHRMANSRIYEERSEVTFDLDIKFEAGFANLLNAYPKWISVSDLKCADAEDNVVLANLLYRNGLLMAKFSDSGK</sequence>
<keyword evidence="10" id="KW-0408">Iron</keyword>
<evidence type="ECO:0000256" key="8">
    <source>
        <dbReference type="ARBA" id="ARBA00022964"/>
    </source>
</evidence>
<proteinExistence type="inferred from homology"/>
<reference evidence="15 16" key="2">
    <citation type="submission" date="2018-11" db="EMBL/GenBank/DDBJ databases">
        <authorList>
            <consortium name="Pathogen Informatics"/>
        </authorList>
    </citation>
    <scope>NUCLEOTIDE SEQUENCE [LARGE SCALE GENOMIC DNA]</scope>
</reference>
<dbReference type="Gene3D" id="3.90.930.40">
    <property type="match status" value="1"/>
</dbReference>